<dbReference type="Proteomes" id="UP000006791">
    <property type="component" value="Chromosome 1"/>
</dbReference>
<keyword evidence="2" id="KW-1185">Reference proteome</keyword>
<protein>
    <recommendedName>
        <fullName evidence="3">Lipoprotein</fullName>
    </recommendedName>
</protein>
<evidence type="ECO:0000313" key="2">
    <source>
        <dbReference type="Proteomes" id="UP000006791"/>
    </source>
</evidence>
<dbReference type="HOGENOM" id="CLU_1364159_0_0_0"/>
<name>G2LE83_CHLTF</name>
<reference evidence="1 2" key="1">
    <citation type="journal article" date="2012" name="Environ. Microbiol.">
        <title>Complete genome of Candidatus Chloracidobacterium thermophilum, a chlorophyll-based photoheterotroph belonging to the phylum Acidobacteria.</title>
        <authorList>
            <person name="Garcia Costas A.M."/>
            <person name="Liu Z."/>
            <person name="Tomsho L.P."/>
            <person name="Schuster S.C."/>
            <person name="Ward D.M."/>
            <person name="Bryant D.A."/>
        </authorList>
    </citation>
    <scope>NUCLEOTIDE SEQUENCE [LARGE SCALE GENOMIC DNA]</scope>
    <source>
        <strain evidence="1 2">B</strain>
    </source>
</reference>
<organism evidence="1 2">
    <name type="scientific">Chloracidobacterium thermophilum (strain B)</name>
    <dbReference type="NCBI Taxonomy" id="981222"/>
    <lineage>
        <taxon>Bacteria</taxon>
        <taxon>Pseudomonadati</taxon>
        <taxon>Acidobacteriota</taxon>
        <taxon>Terriglobia</taxon>
        <taxon>Terriglobales</taxon>
        <taxon>Acidobacteriaceae</taxon>
        <taxon>Chloracidobacterium</taxon>
    </lineage>
</organism>
<evidence type="ECO:0000313" key="1">
    <source>
        <dbReference type="EMBL" id="AEP11303.1"/>
    </source>
</evidence>
<dbReference type="RefSeq" id="WP_014099041.1">
    <property type="nucleotide sequence ID" value="NC_016024.1"/>
</dbReference>
<dbReference type="KEGG" id="ctm:Cabther_A0545"/>
<sequence length="200" mass="23253">MRHRSDIGLACLVWVLVCGCVWDWPTIPVRAQGIPLPTTAPAGEPTAATRRFADPEAGFELELLPGWRSEHTVENDGRRVLEIIYRDRSQSLLRVRREAVPPDCADEPHRCLAEREATDSLQFRPDFQLKKRERFSTAIARGTLLTFTFRRVGKPMTGRYYYLQTDDQTVWVLRFEGETRFHDTLRYQTDRLAYSFRPLP</sequence>
<dbReference type="PROSITE" id="PS51257">
    <property type="entry name" value="PROKAR_LIPOPROTEIN"/>
    <property type="match status" value="1"/>
</dbReference>
<proteinExistence type="predicted"/>
<evidence type="ECO:0008006" key="3">
    <source>
        <dbReference type="Google" id="ProtNLM"/>
    </source>
</evidence>
<dbReference type="STRING" id="981222.Cabther_A0545"/>
<dbReference type="AlphaFoldDB" id="G2LE83"/>
<dbReference type="OrthoDB" id="9888420at2"/>
<accession>G2LE83</accession>
<dbReference type="EMBL" id="CP002514">
    <property type="protein sequence ID" value="AEP11303.1"/>
    <property type="molecule type" value="Genomic_DNA"/>
</dbReference>
<gene>
    <name evidence="1" type="ordered locus">Cabther_A0545</name>
</gene>